<evidence type="ECO:0000313" key="2">
    <source>
        <dbReference type="EMBL" id="MDT2809970.1"/>
    </source>
</evidence>
<proteinExistence type="predicted"/>
<keyword evidence="1" id="KW-1133">Transmembrane helix</keyword>
<evidence type="ECO:0008006" key="4">
    <source>
        <dbReference type="Google" id="ProtNLM"/>
    </source>
</evidence>
<sequence>MDFKEVVYQENQRLGKLMDEAQVQSLYQRSKYYILMQEITAKLTPQLPADEPILAYLPLTNTDNTALMNTGINGLAYARSKAAREYVEKFHDTRGNRLMVFTKRQILFLVVVDFLEDNQYFSYPYSSLQSIFVEKYQRNYFDEKFRRQRFTCYFVDFQSEAHVFIEALSEQDYQEFCRIKEQISAFTAVPKSNHVQRNSRLDRILHKIGATAVWWINIPFFLLLVYLIWRLLSVK</sequence>
<dbReference type="EMBL" id="JARQBJ010000002">
    <property type="protein sequence ID" value="MDT2809970.1"/>
    <property type="molecule type" value="Genomic_DNA"/>
</dbReference>
<feature type="transmembrane region" description="Helical" evidence="1">
    <location>
        <begin position="212"/>
        <end position="232"/>
    </location>
</feature>
<keyword evidence="1" id="KW-0812">Transmembrane</keyword>
<organism evidence="2 3">
    <name type="scientific">Enterococcus asini</name>
    <dbReference type="NCBI Taxonomy" id="57732"/>
    <lineage>
        <taxon>Bacteria</taxon>
        <taxon>Bacillati</taxon>
        <taxon>Bacillota</taxon>
        <taxon>Bacilli</taxon>
        <taxon>Lactobacillales</taxon>
        <taxon>Enterococcaceae</taxon>
        <taxon>Enterococcus</taxon>
    </lineage>
</organism>
<accession>A0AAW8TYI8</accession>
<protein>
    <recommendedName>
        <fullName evidence="4">YokE-like PH domain-containing protein</fullName>
    </recommendedName>
</protein>
<dbReference type="Proteomes" id="UP001256711">
    <property type="component" value="Unassembled WGS sequence"/>
</dbReference>
<comment type="caution">
    <text evidence="2">The sequence shown here is derived from an EMBL/GenBank/DDBJ whole genome shotgun (WGS) entry which is preliminary data.</text>
</comment>
<name>A0AAW8TYI8_9ENTE</name>
<gene>
    <name evidence="2" type="ORF">P7H43_05700</name>
</gene>
<keyword evidence="1" id="KW-0472">Membrane</keyword>
<dbReference type="RefSeq" id="WP_311835228.1">
    <property type="nucleotide sequence ID" value="NZ_JARQBJ010000002.1"/>
</dbReference>
<evidence type="ECO:0000256" key="1">
    <source>
        <dbReference type="SAM" id="Phobius"/>
    </source>
</evidence>
<evidence type="ECO:0000313" key="3">
    <source>
        <dbReference type="Proteomes" id="UP001256711"/>
    </source>
</evidence>
<reference evidence="2" key="1">
    <citation type="submission" date="2023-03" db="EMBL/GenBank/DDBJ databases">
        <authorList>
            <person name="Shen W."/>
            <person name="Cai J."/>
        </authorList>
    </citation>
    <scope>NUCLEOTIDE SEQUENCE</scope>
    <source>
        <strain evidence="2">B226-2</strain>
    </source>
</reference>
<dbReference type="AlphaFoldDB" id="A0AAW8TYI8"/>